<keyword evidence="5" id="KW-0539">Nucleus</keyword>
<dbReference type="GO" id="GO:0008270">
    <property type="term" value="F:zinc ion binding"/>
    <property type="evidence" value="ECO:0007669"/>
    <property type="project" value="UniProtKB-KW"/>
</dbReference>
<sequence length="234" mass="27146">MLNSIARQHNEIRQLLEEKGQEHRFEGIQVEVLNGVGEFLTPFKHASEDLEGDRYPTINSVLLWSHRLRRHCEPRCGDPLYMQHIRRRAGELLDEKMIISPIHKIATFLSPRFKTLKVYFHEKPFKNALKRCRMFLEWEDTPDLIEPDEIQRYMQSHFNLEECSENVLGFWGAHSHDFPLLSMLARAVLCVPATSASSERAFSSAGRVLEARRNRLNPGTVDSILFLHSASKQP</sequence>
<dbReference type="PANTHER" id="PTHR46481">
    <property type="entry name" value="ZINC FINGER BED DOMAIN-CONTAINING PROTEIN 4"/>
    <property type="match status" value="1"/>
</dbReference>
<dbReference type="GO" id="GO:0005634">
    <property type="term" value="C:nucleus"/>
    <property type="evidence" value="ECO:0007669"/>
    <property type="project" value="UniProtKB-SubCell"/>
</dbReference>
<dbReference type="InterPro" id="IPR052035">
    <property type="entry name" value="ZnF_BED_domain_contain"/>
</dbReference>
<evidence type="ECO:0000256" key="3">
    <source>
        <dbReference type="ARBA" id="ARBA00022771"/>
    </source>
</evidence>
<evidence type="ECO:0000313" key="8">
    <source>
        <dbReference type="Proteomes" id="UP001591681"/>
    </source>
</evidence>
<dbReference type="EMBL" id="JBHFQA010000219">
    <property type="protein sequence ID" value="KAL2076580.1"/>
    <property type="molecule type" value="Genomic_DNA"/>
</dbReference>
<evidence type="ECO:0000256" key="4">
    <source>
        <dbReference type="ARBA" id="ARBA00022833"/>
    </source>
</evidence>
<comment type="caution">
    <text evidence="7">The sequence shown here is derived from an EMBL/GenBank/DDBJ whole genome shotgun (WGS) entry which is preliminary data.</text>
</comment>
<evidence type="ECO:0000256" key="2">
    <source>
        <dbReference type="ARBA" id="ARBA00022723"/>
    </source>
</evidence>
<evidence type="ECO:0000313" key="7">
    <source>
        <dbReference type="EMBL" id="KAL2076580.1"/>
    </source>
</evidence>
<dbReference type="Pfam" id="PF05699">
    <property type="entry name" value="Dimer_Tnp_hAT"/>
    <property type="match status" value="1"/>
</dbReference>
<comment type="subcellular location">
    <subcellularLocation>
        <location evidence="1">Nucleus</location>
    </subcellularLocation>
</comment>
<dbReference type="InterPro" id="IPR012337">
    <property type="entry name" value="RNaseH-like_sf"/>
</dbReference>
<feature type="domain" description="HAT C-terminal dimerisation" evidence="6">
    <location>
        <begin position="149"/>
        <end position="229"/>
    </location>
</feature>
<protein>
    <recommendedName>
        <fullName evidence="6">HAT C-terminal dimerisation domain-containing protein</fullName>
    </recommendedName>
</protein>
<dbReference type="Proteomes" id="UP001591681">
    <property type="component" value="Unassembled WGS sequence"/>
</dbReference>
<accession>A0ABD1INJ6</accession>
<organism evidence="7 8">
    <name type="scientific">Coilia grayii</name>
    <name type="common">Gray's grenadier anchovy</name>
    <dbReference type="NCBI Taxonomy" id="363190"/>
    <lineage>
        <taxon>Eukaryota</taxon>
        <taxon>Metazoa</taxon>
        <taxon>Chordata</taxon>
        <taxon>Craniata</taxon>
        <taxon>Vertebrata</taxon>
        <taxon>Euteleostomi</taxon>
        <taxon>Actinopterygii</taxon>
        <taxon>Neopterygii</taxon>
        <taxon>Teleostei</taxon>
        <taxon>Clupei</taxon>
        <taxon>Clupeiformes</taxon>
        <taxon>Clupeoidei</taxon>
        <taxon>Engraulidae</taxon>
        <taxon>Coilinae</taxon>
        <taxon>Coilia</taxon>
    </lineage>
</organism>
<dbReference type="AlphaFoldDB" id="A0ABD1INJ6"/>
<keyword evidence="8" id="KW-1185">Reference proteome</keyword>
<dbReference type="PANTHER" id="PTHR46481:SF10">
    <property type="entry name" value="ZINC FINGER BED DOMAIN-CONTAINING PROTEIN 39"/>
    <property type="match status" value="1"/>
</dbReference>
<name>A0ABD1INJ6_9TELE</name>
<keyword evidence="4" id="KW-0862">Zinc</keyword>
<dbReference type="InterPro" id="IPR008906">
    <property type="entry name" value="HATC_C_dom"/>
</dbReference>
<proteinExistence type="predicted"/>
<keyword evidence="3" id="KW-0863">Zinc-finger</keyword>
<reference evidence="7 8" key="1">
    <citation type="submission" date="2024-09" db="EMBL/GenBank/DDBJ databases">
        <title>A chromosome-level genome assembly of Gray's grenadier anchovy, Coilia grayii.</title>
        <authorList>
            <person name="Fu Z."/>
        </authorList>
    </citation>
    <scope>NUCLEOTIDE SEQUENCE [LARGE SCALE GENOMIC DNA]</scope>
    <source>
        <strain evidence="7">G4</strain>
        <tissue evidence="7">Muscle</tissue>
    </source>
</reference>
<evidence type="ECO:0000259" key="6">
    <source>
        <dbReference type="Pfam" id="PF05699"/>
    </source>
</evidence>
<gene>
    <name evidence="7" type="ORF">ACEWY4_027823</name>
</gene>
<dbReference type="SUPFAM" id="SSF53098">
    <property type="entry name" value="Ribonuclease H-like"/>
    <property type="match status" value="1"/>
</dbReference>
<evidence type="ECO:0000256" key="1">
    <source>
        <dbReference type="ARBA" id="ARBA00004123"/>
    </source>
</evidence>
<evidence type="ECO:0000256" key="5">
    <source>
        <dbReference type="ARBA" id="ARBA00023242"/>
    </source>
</evidence>
<keyword evidence="2" id="KW-0479">Metal-binding</keyword>